<dbReference type="SMART" id="SM00421">
    <property type="entry name" value="HTH_LUXR"/>
    <property type="match status" value="1"/>
</dbReference>
<dbReference type="InterPro" id="IPR036388">
    <property type="entry name" value="WH-like_DNA-bd_sf"/>
</dbReference>
<proteinExistence type="predicted"/>
<dbReference type="RefSeq" id="WP_281730468.1">
    <property type="nucleotide sequence ID" value="NZ_CP095550.1"/>
</dbReference>
<dbReference type="PROSITE" id="PS50043">
    <property type="entry name" value="HTH_LUXR_2"/>
    <property type="match status" value="1"/>
</dbReference>
<dbReference type="Gene3D" id="1.10.10.10">
    <property type="entry name" value="Winged helix-like DNA-binding domain superfamily/Winged helix DNA-binding domain"/>
    <property type="match status" value="1"/>
</dbReference>
<organism evidence="5 6">
    <name type="scientific">Metabacillus endolithicus</name>
    <dbReference type="NCBI Taxonomy" id="1535204"/>
    <lineage>
        <taxon>Bacteria</taxon>
        <taxon>Bacillati</taxon>
        <taxon>Bacillota</taxon>
        <taxon>Bacilli</taxon>
        <taxon>Bacillales</taxon>
        <taxon>Bacillaceae</taxon>
        <taxon>Metabacillus</taxon>
    </lineage>
</organism>
<dbReference type="PROSITE" id="PS00622">
    <property type="entry name" value="HTH_LUXR_1"/>
    <property type="match status" value="1"/>
</dbReference>
<name>A0ABW5C0Q0_9BACI</name>
<reference evidence="6" key="1">
    <citation type="journal article" date="2019" name="Int. J. Syst. Evol. Microbiol.">
        <title>The Global Catalogue of Microorganisms (GCM) 10K type strain sequencing project: providing services to taxonomists for standard genome sequencing and annotation.</title>
        <authorList>
            <consortium name="The Broad Institute Genomics Platform"/>
            <consortium name="The Broad Institute Genome Sequencing Center for Infectious Disease"/>
            <person name="Wu L."/>
            <person name="Ma J."/>
        </authorList>
    </citation>
    <scope>NUCLEOTIDE SEQUENCE [LARGE SCALE GENOMIC DNA]</scope>
    <source>
        <strain evidence="6">CGMCC 1.15474</strain>
    </source>
</reference>
<evidence type="ECO:0000313" key="6">
    <source>
        <dbReference type="Proteomes" id="UP001597318"/>
    </source>
</evidence>
<dbReference type="SUPFAM" id="SSF55781">
    <property type="entry name" value="GAF domain-like"/>
    <property type="match status" value="1"/>
</dbReference>
<dbReference type="Proteomes" id="UP001597318">
    <property type="component" value="Unassembled WGS sequence"/>
</dbReference>
<dbReference type="InterPro" id="IPR016032">
    <property type="entry name" value="Sig_transdc_resp-reg_C-effctor"/>
</dbReference>
<keyword evidence="2" id="KW-0238">DNA-binding</keyword>
<dbReference type="PANTHER" id="PTHR44688:SF16">
    <property type="entry name" value="DNA-BINDING TRANSCRIPTIONAL ACTIVATOR DEVR_DOSR"/>
    <property type="match status" value="1"/>
</dbReference>
<dbReference type="SUPFAM" id="SSF46894">
    <property type="entry name" value="C-terminal effector domain of the bipartite response regulators"/>
    <property type="match status" value="1"/>
</dbReference>
<evidence type="ECO:0000256" key="1">
    <source>
        <dbReference type="ARBA" id="ARBA00023015"/>
    </source>
</evidence>
<dbReference type="EMBL" id="JBHUIK010000005">
    <property type="protein sequence ID" value="MFD2216007.1"/>
    <property type="molecule type" value="Genomic_DNA"/>
</dbReference>
<comment type="caution">
    <text evidence="5">The sequence shown here is derived from an EMBL/GenBank/DDBJ whole genome shotgun (WGS) entry which is preliminary data.</text>
</comment>
<dbReference type="PRINTS" id="PR00038">
    <property type="entry name" value="HTHLUXR"/>
</dbReference>
<keyword evidence="1" id="KW-0805">Transcription regulation</keyword>
<sequence>MNVIQNLLQIFSTSSGFPVSVINKDGQILLSVNKVNETPFYKIRDVDSFQKEIISTGQLISKSTIFSWHEETLNLKFILSPIISSTKTNYLLVAGPFLEESKKNDLVDLSMTSVNQEEKTELVNKIDSITFMIKSFEENEKRTQVQRKIIDILTHIRQSKGNLIENDQFLSHLFAQILQLNRIDFIGLSEKIDHAKFMIKAVQGQSIEQLKGNTFYIGEGLLGKAVVLGENMFLSDTGLTNRSDFFQQFHLYPNQLFIFPIKKNGIVEGLMFGGTTEDRMISQELLDILQFIVHLYSERKASDEALKHEKHLQLAFYGLLDLLEVALHTEDVKNIMYKVLDFCQSINNHHFSSFTVDNGETISRGALNDPLLEEHKKVCHELIREGSNLQQLKRIYEQSMVFHQPIFVEKNCIGMLTVELKDRKKNEEVSMSLHIIARLLSRCIKMEQHNDEELDHNHLETINLLHDSLEELNKQNYLNTLEAMKIVKKLSQSLSIPETSVEQLMNACKVMTYRLEFLKSKLKNSKVLHLLEESMDVSTKQVNKSIEVKMITYIYQTIVKRIDKNLALSFLDDEMKMAIQQVSPDLETRMEENHSSSLKQAEEMELADEQINDLVDIKSVILELKLTSREKEILFLILEGLNNQEVGSYLNISVHTVKNHITNIFKKLNVTDRVQAMAKIYRIKYGME</sequence>
<dbReference type="InterPro" id="IPR029016">
    <property type="entry name" value="GAF-like_dom_sf"/>
</dbReference>
<feature type="domain" description="HTH luxR-type" evidence="4">
    <location>
        <begin position="619"/>
        <end position="684"/>
    </location>
</feature>
<gene>
    <name evidence="5" type="ORF">ACFSKK_20170</name>
</gene>
<evidence type="ECO:0000256" key="3">
    <source>
        <dbReference type="ARBA" id="ARBA00023163"/>
    </source>
</evidence>
<evidence type="ECO:0000256" key="2">
    <source>
        <dbReference type="ARBA" id="ARBA00023125"/>
    </source>
</evidence>
<dbReference type="PANTHER" id="PTHR44688">
    <property type="entry name" value="DNA-BINDING TRANSCRIPTIONAL ACTIVATOR DEVR_DOSR"/>
    <property type="match status" value="1"/>
</dbReference>
<dbReference type="CDD" id="cd06170">
    <property type="entry name" value="LuxR_C_like"/>
    <property type="match status" value="1"/>
</dbReference>
<dbReference type="InterPro" id="IPR000792">
    <property type="entry name" value="Tscrpt_reg_LuxR_C"/>
</dbReference>
<keyword evidence="6" id="KW-1185">Reference proteome</keyword>
<accession>A0ABW5C0Q0</accession>
<keyword evidence="3" id="KW-0804">Transcription</keyword>
<protein>
    <submittedName>
        <fullName evidence="5">LuxR C-terminal-related transcriptional regulator</fullName>
    </submittedName>
</protein>
<dbReference type="Pfam" id="PF00196">
    <property type="entry name" value="GerE"/>
    <property type="match status" value="1"/>
</dbReference>
<evidence type="ECO:0000313" key="5">
    <source>
        <dbReference type="EMBL" id="MFD2216007.1"/>
    </source>
</evidence>
<dbReference type="Gene3D" id="3.30.450.40">
    <property type="match status" value="1"/>
</dbReference>
<evidence type="ECO:0000259" key="4">
    <source>
        <dbReference type="PROSITE" id="PS50043"/>
    </source>
</evidence>